<evidence type="ECO:0000313" key="3">
    <source>
        <dbReference type="Proteomes" id="UP000275267"/>
    </source>
</evidence>
<dbReference type="SMART" id="SM00239">
    <property type="entry name" value="C2"/>
    <property type="match status" value="3"/>
</dbReference>
<dbReference type="PANTHER" id="PTHR31425:SF32">
    <property type="entry name" value="MULTIPLE C2 DOMAIN AND TRANSMEMBRANE REGION PROTEIN 9"/>
    <property type="match status" value="1"/>
</dbReference>
<organism evidence="2 3">
    <name type="scientific">Panicum miliaceum</name>
    <name type="common">Proso millet</name>
    <name type="synonym">Broomcorn millet</name>
    <dbReference type="NCBI Taxonomy" id="4540"/>
    <lineage>
        <taxon>Eukaryota</taxon>
        <taxon>Viridiplantae</taxon>
        <taxon>Streptophyta</taxon>
        <taxon>Embryophyta</taxon>
        <taxon>Tracheophyta</taxon>
        <taxon>Spermatophyta</taxon>
        <taxon>Magnoliopsida</taxon>
        <taxon>Liliopsida</taxon>
        <taxon>Poales</taxon>
        <taxon>Poaceae</taxon>
        <taxon>PACMAD clade</taxon>
        <taxon>Panicoideae</taxon>
        <taxon>Panicodae</taxon>
        <taxon>Paniceae</taxon>
        <taxon>Panicinae</taxon>
        <taxon>Panicum</taxon>
        <taxon>Panicum sect. Panicum</taxon>
    </lineage>
</organism>
<evidence type="ECO:0000313" key="2">
    <source>
        <dbReference type="EMBL" id="RLN23226.1"/>
    </source>
</evidence>
<reference evidence="3" key="1">
    <citation type="journal article" date="2019" name="Nat. Commun.">
        <title>The genome of broomcorn millet.</title>
        <authorList>
            <person name="Zou C."/>
            <person name="Miki D."/>
            <person name="Li D."/>
            <person name="Tang Q."/>
            <person name="Xiao L."/>
            <person name="Rajput S."/>
            <person name="Deng P."/>
            <person name="Jia W."/>
            <person name="Huang R."/>
            <person name="Zhang M."/>
            <person name="Sun Y."/>
            <person name="Hu J."/>
            <person name="Fu X."/>
            <person name="Schnable P.S."/>
            <person name="Li F."/>
            <person name="Zhang H."/>
            <person name="Feng B."/>
            <person name="Zhu X."/>
            <person name="Liu R."/>
            <person name="Schnable J.C."/>
            <person name="Zhu J.-K."/>
            <person name="Zhang H."/>
        </authorList>
    </citation>
    <scope>NUCLEOTIDE SEQUENCE [LARGE SCALE GENOMIC DNA]</scope>
</reference>
<keyword evidence="3" id="KW-1185">Reference proteome</keyword>
<dbReference type="InterPro" id="IPR035892">
    <property type="entry name" value="C2_domain_sf"/>
</dbReference>
<protein>
    <recommendedName>
        <fullName evidence="1">C2 domain-containing protein</fullName>
    </recommendedName>
</protein>
<gene>
    <name evidence="2" type="ORF">C2845_PM07G04540</name>
</gene>
<dbReference type="PANTHER" id="PTHR31425">
    <property type="entry name" value="PHOSPHORIBOSYLANTHRANILATE TRANSFERASE ISOFORM 1"/>
    <property type="match status" value="1"/>
</dbReference>
<dbReference type="Proteomes" id="UP000275267">
    <property type="component" value="Unassembled WGS sequence"/>
</dbReference>
<dbReference type="Pfam" id="PF00168">
    <property type="entry name" value="C2"/>
    <property type="match status" value="3"/>
</dbReference>
<dbReference type="OrthoDB" id="5973539at2759"/>
<dbReference type="Gene3D" id="2.60.40.150">
    <property type="entry name" value="C2 domain"/>
    <property type="match status" value="3"/>
</dbReference>
<name>A0A3L6SKV4_PANMI</name>
<dbReference type="InterPro" id="IPR000008">
    <property type="entry name" value="C2_dom"/>
</dbReference>
<dbReference type="AlphaFoldDB" id="A0A3L6SKV4"/>
<dbReference type="PROSITE" id="PS50004">
    <property type="entry name" value="C2"/>
    <property type="match status" value="2"/>
</dbReference>
<dbReference type="SUPFAM" id="SSF49562">
    <property type="entry name" value="C2 domain (Calcium/lipid-binding domain, CaLB)"/>
    <property type="match status" value="3"/>
</dbReference>
<dbReference type="InterPro" id="IPR047259">
    <property type="entry name" value="QUIRKY-like"/>
</dbReference>
<proteinExistence type="predicted"/>
<evidence type="ECO:0000259" key="1">
    <source>
        <dbReference type="PROSITE" id="PS50004"/>
    </source>
</evidence>
<feature type="domain" description="C2" evidence="1">
    <location>
        <begin position="151"/>
        <end position="276"/>
    </location>
</feature>
<dbReference type="EMBL" id="PQIB02000004">
    <property type="protein sequence ID" value="RLN23226.1"/>
    <property type="molecule type" value="Genomic_DNA"/>
</dbReference>
<comment type="caution">
    <text evidence="2">The sequence shown here is derived from an EMBL/GenBank/DDBJ whole genome shotgun (WGS) entry which is preliminary data.</text>
</comment>
<dbReference type="STRING" id="4540.A0A3L6SKV4"/>
<feature type="domain" description="C2" evidence="1">
    <location>
        <begin position="509"/>
        <end position="636"/>
    </location>
</feature>
<sequence>MKENAVWNQMFRFHTREQQGGGDDGDDDHLSGGLHLEAAVYSMDETSNSETLLGKAVVDEKDFDSHSSKAGLFQHDLMKSSSSDHPEITSALFEIEEDNRGRQNEDGGVDNVKKKAFKFLFSIKDHLYGDAYKTSSAVGNTALLQPGDAVVPREINPSFECGKVVERMHFLFVLVVKARELPDVDAYGRLDPFVEVNFGAHNKGFTKCLKSDGNPEWNKTFAFFLQNGKAPPSSGVDVAVKDGDLLRDELVGKLYFYLKDIPVRHPDDSQPEPTCHPLVDEGGKATLGKASLLLAIWIGSQADEAYRHAWESPYGPKVYENPRLWCLRVTIVEVQGVVACDDDDAGSARARSLRDKLFCKVRLGDQVRKTRLASKTMQTTSSGSYEWMEDLVFIAAQPFFESNLQVHVIAASSSGRQEQQRKQEEEVIGQLSIPLVSIDKRDATAYDRETLTTPPTPQWYDLKNPSPPPPLDLEGSMEEGVGGNMSHMRIRLGSQLDGGYHIGHDPEGHMDDTRPAERQLWKAPIARVHLGILRATGLQSIVDDGNTRMGGKSSALNPYCVAKYGDKWVRTRTILESSDPVFNEEYTWDVYDIATVLKVGIFDHCSRKASRAHYVVGKVRIHLPCLETGRVYAHAYPLVVLSPSGVIRTGVLHLAVKISSPSTMNTLRM</sequence>
<accession>A0A3L6SKV4</accession>